<dbReference type="GO" id="GO:0061630">
    <property type="term" value="F:ubiquitin protein ligase activity"/>
    <property type="evidence" value="ECO:0007669"/>
    <property type="project" value="TreeGrafter"/>
</dbReference>
<dbReference type="PROSITE" id="PS51125">
    <property type="entry name" value="NHL"/>
    <property type="match status" value="1"/>
</dbReference>
<reference evidence="3" key="1">
    <citation type="submission" date="2021-02" db="EMBL/GenBank/DDBJ databases">
        <authorList>
            <person name="Nowell W R."/>
        </authorList>
    </citation>
    <scope>NUCLEOTIDE SEQUENCE</scope>
</reference>
<organism evidence="3 4">
    <name type="scientific">Rotaria magnacalcarata</name>
    <dbReference type="NCBI Taxonomy" id="392030"/>
    <lineage>
        <taxon>Eukaryota</taxon>
        <taxon>Metazoa</taxon>
        <taxon>Spiralia</taxon>
        <taxon>Gnathifera</taxon>
        <taxon>Rotifera</taxon>
        <taxon>Eurotatoria</taxon>
        <taxon>Bdelloidea</taxon>
        <taxon>Philodinida</taxon>
        <taxon>Philodinidae</taxon>
        <taxon>Rotaria</taxon>
    </lineage>
</organism>
<dbReference type="AlphaFoldDB" id="A0A816RBV5"/>
<dbReference type="PANTHER" id="PTHR24104">
    <property type="entry name" value="E3 UBIQUITIN-PROTEIN LIGASE NHLRC1-RELATED"/>
    <property type="match status" value="1"/>
</dbReference>
<dbReference type="GO" id="GO:0000209">
    <property type="term" value="P:protein polyubiquitination"/>
    <property type="evidence" value="ECO:0007669"/>
    <property type="project" value="TreeGrafter"/>
</dbReference>
<dbReference type="CDD" id="cd05819">
    <property type="entry name" value="NHL"/>
    <property type="match status" value="1"/>
</dbReference>
<dbReference type="EMBL" id="CAJNRE010007913">
    <property type="protein sequence ID" value="CAF2068936.1"/>
    <property type="molecule type" value="Genomic_DNA"/>
</dbReference>
<feature type="repeat" description="NHL" evidence="2">
    <location>
        <begin position="169"/>
        <end position="205"/>
    </location>
</feature>
<gene>
    <name evidence="3" type="ORF">MBJ925_LOCUS16350</name>
</gene>
<dbReference type="InterPro" id="IPR050952">
    <property type="entry name" value="TRIM-NHL_E3_ligases"/>
</dbReference>
<dbReference type="GO" id="GO:0043161">
    <property type="term" value="P:proteasome-mediated ubiquitin-dependent protein catabolic process"/>
    <property type="evidence" value="ECO:0007669"/>
    <property type="project" value="TreeGrafter"/>
</dbReference>
<evidence type="ECO:0000256" key="1">
    <source>
        <dbReference type="ARBA" id="ARBA00022737"/>
    </source>
</evidence>
<comment type="caution">
    <text evidence="3">The sequence shown here is derived from an EMBL/GenBank/DDBJ whole genome shotgun (WGS) entry which is preliminary data.</text>
</comment>
<dbReference type="Gene3D" id="2.40.10.500">
    <property type="match status" value="1"/>
</dbReference>
<dbReference type="Proteomes" id="UP000663824">
    <property type="component" value="Unassembled WGS sequence"/>
</dbReference>
<accession>A0A816RBV5</accession>
<protein>
    <submittedName>
        <fullName evidence="3">Uncharacterized protein</fullName>
    </submittedName>
</protein>
<name>A0A816RBV5_9BILA</name>
<dbReference type="InterPro" id="IPR011042">
    <property type="entry name" value="6-blade_b-propeller_TolB-like"/>
</dbReference>
<dbReference type="SUPFAM" id="SSF63829">
    <property type="entry name" value="Calcium-dependent phosphotriesterase"/>
    <property type="match status" value="1"/>
</dbReference>
<evidence type="ECO:0000313" key="3">
    <source>
        <dbReference type="EMBL" id="CAF2068936.1"/>
    </source>
</evidence>
<dbReference type="PANTHER" id="PTHR24104:SF25">
    <property type="entry name" value="PROTEIN LIN-41"/>
    <property type="match status" value="1"/>
</dbReference>
<dbReference type="Gene3D" id="2.120.10.30">
    <property type="entry name" value="TolB, C-terminal domain"/>
    <property type="match status" value="1"/>
</dbReference>
<feature type="non-terminal residue" evidence="3">
    <location>
        <position position="1"/>
    </location>
</feature>
<sequence>LMLSNVNQSYQDLGNDLAIDDIELRVCSGNHSGLCPPKTSTTSTTTVSTATSSYASTSTMTTTTSTSSTTTQHIVTKDVRLANYTGIIVNIEGEMYLKNGAESGRIVKWAKSTNNSMSVARFPGHCYGLFIDHNNSLYCSMNVKDAVVKMSLNDKTSKIVNVTGTYTDGSGQNQFSGPWGIFVDNNFTLYVANNRNNRIQNFQPGENNGKTITGNGTPKNLQLNYPTGVVLDADNNLFIADNNNSRIIRVIRDDYQCVVGCDSNSSSTSDKLNNAYALSFDSHGNLFVADEYNHRIQKFTLATNSCGNPN</sequence>
<dbReference type="GO" id="GO:0008270">
    <property type="term" value="F:zinc ion binding"/>
    <property type="evidence" value="ECO:0007669"/>
    <property type="project" value="UniProtKB-KW"/>
</dbReference>
<evidence type="ECO:0000313" key="4">
    <source>
        <dbReference type="Proteomes" id="UP000663824"/>
    </source>
</evidence>
<evidence type="ECO:0000256" key="2">
    <source>
        <dbReference type="PROSITE-ProRule" id="PRU00504"/>
    </source>
</evidence>
<proteinExistence type="predicted"/>
<keyword evidence="1" id="KW-0677">Repeat</keyword>
<dbReference type="InterPro" id="IPR001258">
    <property type="entry name" value="NHL_repeat"/>
</dbReference>
<dbReference type="Pfam" id="PF01436">
    <property type="entry name" value="NHL"/>
    <property type="match status" value="2"/>
</dbReference>